<comment type="caution">
    <text evidence="1">The sequence shown here is derived from an EMBL/GenBank/DDBJ whole genome shotgun (WGS) entry which is preliminary data.</text>
</comment>
<evidence type="ECO:0000313" key="2">
    <source>
        <dbReference type="Proteomes" id="UP000827976"/>
    </source>
</evidence>
<keyword evidence="1" id="KW-0675">Receptor</keyword>
<protein>
    <submittedName>
        <fullName evidence="1">Nuclear receptor co-repressor 1 protein</fullName>
    </submittedName>
</protein>
<sequence length="1655" mass="180214">MPPEPLPWDRKDFVSKDRKHDRGAGYEAVGGGSGSFSSSTPRWREPYHGHRDFTRGSPRRPPPGYYRQSGNYHQLHGDDARPGDRYWPEDENYRPSFGRYNGNRSNSGGSSGRESRGYFRRPPYWDSGDFSRAHHEPPPPTAPRSIAVPVTPPVPQTQPPSRDVQEKPVSTVDDDALVDNASATCKKSDQDHSLGSISWKPLKWTRSASISSLKTGRSEVDESGREAKETPTRSSAASPQESEDGVAKKKQRLGWGQGLAKYEKQKVVGSDDGSTKNGLVPCDSSSKSTLSDTSPKEAGPAGCLSPVTRSSIACSSSPGVEDKPCVRASDPDTTDLSGSSIIDSQNNVKEFLFEHYEADPMGTLNKVLTDLLQPEDSCFGDSTFTRHTAISKLLLLKGDISKELEKTECDIDLFENELKSLDFDGNNDQCHVPCTPPVIIATEPCGESADGASVISVGSALVKEQQIASISTQAIESLDDCDAALKDAGSDSSDTVSSKLGKASLGKAISDCDSQILAVSPLVEDVDFTDQVPDPLPPAADCIGRDKNDMEDANFSENSCGSGGASLVSAIMESNRGLKEETNKGLPNDAPLFDFWKLGKLSSLQANDMLIKEKLASRKHRLKFKELALTLKYRAFHHLWAEDLRLLSIRKYRSKSQKRIEPSNRSSQSSSQKHRSSFRSRFALPAGNLTLVPTSEIVDYTKQLKSDSKLKVYRSNLKMPALNLDEESRKMVFVTHNGLIEDPIAFEKEKEMINPWMPEEREVFMEMLATWGKDFSKIASFLKHKTIADCVEFYYKNHKSDSFREVMKCLALRKQWQLPANNYLSTSGKRSQRDFNAVPLDMLEAVSMVAAHNNETTGNQCKFDQRPGFGSYDDFRMPGDAHGSVDKRDLLQHDKETTAADALAGIRGALSSEAMSPWIATSIGPAERINFAMPDRPLTPGVTQSIDEEEAFSDEGFGEFDSADWTDAEKTVFIQALSMYGKDFARISRCVATRTKEQCKIFFSKARKCLGLDILYQGPCNGATPRSDTNGGRSDTDDGFAAEMDSAVCSTQSCSRVDTEITRSVVNTVGEDFAHAENLSLQMEMDRSSEHHVSEGIDQEEIETKATDLDCDLNNDGLMRLGDDSRPVHVPKDASDAVVGSHGSVSSGGVAGFVADTELKKSGTCPAGSSSETVSLEYVASDCLKLRTVEMTHGRSNEENCSNGTEMQDLDSGFVEGQGVKIGTDSNNSGSLCFETNPCANETASCLGNKVTACSSSIFPPNYHNQIQQDLLPSIQKRYLLNSLKQESSISVPVLPDPSSSSFGDPVHTGLQSNLIYEGHKQQENPVTRKLYQQYFLGSSTLNQISQTLQVLTGYPLQSVDQQEFKQEPEMISGRSEIQQNCRNGNGISPSSGIFDIGLHNLKPVDPKISHQRSEMLGSGRNDEQPNTLPKPCAQSFSENEEKSHQTGDVKLFGKILSNPSLQKSKSTSCESSDGKPPGQKRDSAQKPLNCQNDASAVASLSHSSRHSSPADIPVRSYGYWDGNRIQTGFSSLPESAVLLTKLQGPLAGLSFYPTKDALPSNTRVRTDYQQAYTQPVSSGGPLPSFQQQGRTARQGNAAAVVGGGILGNGGGGGSGGSNAGGCTGVSDPVAAIKMHYARRAKLLASLEPWRQTDR</sequence>
<organism evidence="1 2">
    <name type="scientific">Dioscorea alata</name>
    <name type="common">Purple yam</name>
    <dbReference type="NCBI Taxonomy" id="55571"/>
    <lineage>
        <taxon>Eukaryota</taxon>
        <taxon>Viridiplantae</taxon>
        <taxon>Streptophyta</taxon>
        <taxon>Embryophyta</taxon>
        <taxon>Tracheophyta</taxon>
        <taxon>Spermatophyta</taxon>
        <taxon>Magnoliopsida</taxon>
        <taxon>Liliopsida</taxon>
        <taxon>Dioscoreales</taxon>
        <taxon>Dioscoreaceae</taxon>
        <taxon>Dioscorea</taxon>
    </lineage>
</organism>
<reference evidence="2" key="1">
    <citation type="journal article" date="2022" name="Nat. Commun.">
        <title>Chromosome evolution and the genetic basis of agronomically important traits in greater yam.</title>
        <authorList>
            <person name="Bredeson J.V."/>
            <person name="Lyons J.B."/>
            <person name="Oniyinde I.O."/>
            <person name="Okereke N.R."/>
            <person name="Kolade O."/>
            <person name="Nnabue I."/>
            <person name="Nwadili C.O."/>
            <person name="Hribova E."/>
            <person name="Parker M."/>
            <person name="Nwogha J."/>
            <person name="Shu S."/>
            <person name="Carlson J."/>
            <person name="Kariba R."/>
            <person name="Muthemba S."/>
            <person name="Knop K."/>
            <person name="Barton G.J."/>
            <person name="Sherwood A.V."/>
            <person name="Lopez-Montes A."/>
            <person name="Asiedu R."/>
            <person name="Jamnadass R."/>
            <person name="Muchugi A."/>
            <person name="Goodstein D."/>
            <person name="Egesi C.N."/>
            <person name="Featherston J."/>
            <person name="Asfaw A."/>
            <person name="Simpson G.G."/>
            <person name="Dolezel J."/>
            <person name="Hendre P.S."/>
            <person name="Van Deynze A."/>
            <person name="Kumar P.L."/>
            <person name="Obidiegwu J.E."/>
            <person name="Bhattacharjee R."/>
            <person name="Rokhsar D.S."/>
        </authorList>
    </citation>
    <scope>NUCLEOTIDE SEQUENCE [LARGE SCALE GENOMIC DNA]</scope>
    <source>
        <strain evidence="2">cv. TDa95/00328</strain>
    </source>
</reference>
<proteinExistence type="predicted"/>
<dbReference type="EMBL" id="CM037017">
    <property type="protein sequence ID" value="KAH7677873.1"/>
    <property type="molecule type" value="Genomic_DNA"/>
</dbReference>
<name>A0ACB7VU74_DIOAL</name>
<gene>
    <name evidence="1" type="ORF">IHE45_07G111700</name>
</gene>
<accession>A0ACB7VU74</accession>
<keyword evidence="2" id="KW-1185">Reference proteome</keyword>
<dbReference type="Proteomes" id="UP000827976">
    <property type="component" value="Chromosome 7"/>
</dbReference>
<evidence type="ECO:0000313" key="1">
    <source>
        <dbReference type="EMBL" id="KAH7677873.1"/>
    </source>
</evidence>